<evidence type="ECO:0000256" key="1">
    <source>
        <dbReference type="SAM" id="Phobius"/>
    </source>
</evidence>
<dbReference type="RefSeq" id="WP_091762270.1">
    <property type="nucleotide sequence ID" value="NZ_BJVX01000011.1"/>
</dbReference>
<dbReference type="AlphaFoldDB" id="A0AAV3WUM8"/>
<comment type="caution">
    <text evidence="2">The sequence shown here is derived from an EMBL/GenBank/DDBJ whole genome shotgun (WGS) entry which is preliminary data.</text>
</comment>
<dbReference type="EMBL" id="BKBI01000012">
    <property type="protein sequence ID" value="GEQ36293.1"/>
    <property type="molecule type" value="Genomic_DNA"/>
</dbReference>
<evidence type="ECO:0008006" key="4">
    <source>
        <dbReference type="Google" id="ProtNLM"/>
    </source>
</evidence>
<organism evidence="2 3">
    <name type="scientific">Marinilactibacillus psychrotolerans</name>
    <dbReference type="NCBI Taxonomy" id="191770"/>
    <lineage>
        <taxon>Bacteria</taxon>
        <taxon>Bacillati</taxon>
        <taxon>Bacillota</taxon>
        <taxon>Bacilli</taxon>
        <taxon>Lactobacillales</taxon>
        <taxon>Carnobacteriaceae</taxon>
        <taxon>Marinilactibacillus</taxon>
    </lineage>
</organism>
<gene>
    <name evidence="2" type="ORF">M132T_18010</name>
</gene>
<feature type="transmembrane region" description="Helical" evidence="1">
    <location>
        <begin position="9"/>
        <end position="32"/>
    </location>
</feature>
<protein>
    <recommendedName>
        <fullName evidence="4">DUF4064 domain-containing protein</fullName>
    </recommendedName>
</protein>
<keyword evidence="1" id="KW-0472">Membrane</keyword>
<dbReference type="Proteomes" id="UP000887127">
    <property type="component" value="Unassembled WGS sequence"/>
</dbReference>
<dbReference type="GeneID" id="96911667"/>
<accession>A0AAV3WUM8</accession>
<feature type="transmembrane region" description="Helical" evidence="1">
    <location>
        <begin position="57"/>
        <end position="80"/>
    </location>
</feature>
<proteinExistence type="predicted"/>
<evidence type="ECO:0000313" key="2">
    <source>
        <dbReference type="EMBL" id="GEQ36293.1"/>
    </source>
</evidence>
<sequence>MERKTERRIIVAASLWHFINAMLTIFVFGLWFKNNGDFAIMELYPELAGGSSSFVDILYTVLSSYGVILILIGIANIYCLRYLKDNEINRKWQLWILVLCLGSFFTIDIISSLFYMIVLVTYTSKNKAIRYKLEKNEFIRSSI</sequence>
<reference evidence="2" key="1">
    <citation type="submission" date="2019-08" db="EMBL/GenBank/DDBJ databases">
        <title>Marinilactibacillus psychrotolerans M13-2T whole genome sequencing project.</title>
        <authorList>
            <person name="Ishikawa M."/>
            <person name="Suzuki T."/>
            <person name="Matsutani M."/>
        </authorList>
    </citation>
    <scope>NUCLEOTIDE SEQUENCE</scope>
    <source>
        <strain evidence="2">M13-2T</strain>
    </source>
</reference>
<keyword evidence="1" id="KW-1133">Transmembrane helix</keyword>
<evidence type="ECO:0000313" key="3">
    <source>
        <dbReference type="Proteomes" id="UP000887127"/>
    </source>
</evidence>
<keyword evidence="1" id="KW-0812">Transmembrane</keyword>
<feature type="transmembrane region" description="Helical" evidence="1">
    <location>
        <begin position="92"/>
        <end position="117"/>
    </location>
</feature>
<name>A0AAV3WUM8_9LACT</name>